<dbReference type="RefSeq" id="WP_267161792.1">
    <property type="nucleotide sequence ID" value="NZ_CP112972.1"/>
</dbReference>
<evidence type="ECO:0000313" key="4">
    <source>
        <dbReference type="Proteomes" id="UP001596445"/>
    </source>
</evidence>
<evidence type="ECO:0000256" key="1">
    <source>
        <dbReference type="SAM" id="MobiDB-lite"/>
    </source>
</evidence>
<organism evidence="3 4">
    <name type="scientific">Halovenus salina</name>
    <dbReference type="NCBI Taxonomy" id="1510225"/>
    <lineage>
        <taxon>Archaea</taxon>
        <taxon>Methanobacteriati</taxon>
        <taxon>Methanobacteriota</taxon>
        <taxon>Stenosarchaea group</taxon>
        <taxon>Halobacteria</taxon>
        <taxon>Halobacteriales</taxon>
        <taxon>Haloarculaceae</taxon>
        <taxon>Halovenus</taxon>
    </lineage>
</organism>
<protein>
    <recommendedName>
        <fullName evidence="5">Thrombospondin type 3 repeat-containing protein</fullName>
    </recommendedName>
</protein>
<feature type="transmembrane region" description="Helical" evidence="2">
    <location>
        <begin position="6"/>
        <end position="25"/>
    </location>
</feature>
<dbReference type="SUPFAM" id="SSF103647">
    <property type="entry name" value="TSP type-3 repeat"/>
    <property type="match status" value="1"/>
</dbReference>
<dbReference type="Gene3D" id="4.10.1080.10">
    <property type="entry name" value="TSP type-3 repeat"/>
    <property type="match status" value="1"/>
</dbReference>
<name>A0ABD5W177_9EURY</name>
<dbReference type="InterPro" id="IPR028974">
    <property type="entry name" value="TSP_type-3_rpt"/>
</dbReference>
<feature type="region of interest" description="Disordered" evidence="1">
    <location>
        <begin position="55"/>
        <end position="94"/>
    </location>
</feature>
<evidence type="ECO:0000313" key="3">
    <source>
        <dbReference type="EMBL" id="MFC7059065.1"/>
    </source>
</evidence>
<dbReference type="EMBL" id="JBHSZI010000001">
    <property type="protein sequence ID" value="MFC7059065.1"/>
    <property type="molecule type" value="Genomic_DNA"/>
</dbReference>
<proteinExistence type="predicted"/>
<keyword evidence="2" id="KW-0812">Transmembrane</keyword>
<dbReference type="AlphaFoldDB" id="A0ABD5W177"/>
<keyword evidence="2" id="KW-1133">Transmembrane helix</keyword>
<comment type="caution">
    <text evidence="3">The sequence shown here is derived from an EMBL/GenBank/DDBJ whole genome shotgun (WGS) entry which is preliminary data.</text>
</comment>
<feature type="compositionally biased region" description="Basic and acidic residues" evidence="1">
    <location>
        <begin position="64"/>
        <end position="74"/>
    </location>
</feature>
<dbReference type="GeneID" id="76631149"/>
<gene>
    <name evidence="3" type="ORF">ACFQQG_13860</name>
</gene>
<reference evidence="3 4" key="1">
    <citation type="journal article" date="2019" name="Int. J. Syst. Evol. Microbiol.">
        <title>The Global Catalogue of Microorganisms (GCM) 10K type strain sequencing project: providing services to taxonomists for standard genome sequencing and annotation.</title>
        <authorList>
            <consortium name="The Broad Institute Genomics Platform"/>
            <consortium name="The Broad Institute Genome Sequencing Center for Infectious Disease"/>
            <person name="Wu L."/>
            <person name="Ma J."/>
        </authorList>
    </citation>
    <scope>NUCLEOTIDE SEQUENCE [LARGE SCALE GENOMIC DNA]</scope>
    <source>
        <strain evidence="3 4">JCM 30072</strain>
    </source>
</reference>
<evidence type="ECO:0000256" key="2">
    <source>
        <dbReference type="SAM" id="Phobius"/>
    </source>
</evidence>
<accession>A0ABD5W177</accession>
<evidence type="ECO:0008006" key="5">
    <source>
        <dbReference type="Google" id="ProtNLM"/>
    </source>
</evidence>
<keyword evidence="2" id="KW-0472">Membrane</keyword>
<sequence>MSLGRNQWVTVAAVLILVFAVPVLWQIASVRTMQAAEQEADLVDQVVQTRQSAADYDGDGISDATDRCPTRAETENGYQDDDGCPDVVETTGAS</sequence>
<dbReference type="Proteomes" id="UP001596445">
    <property type="component" value="Unassembled WGS sequence"/>
</dbReference>
<keyword evidence="4" id="KW-1185">Reference proteome</keyword>